<evidence type="ECO:0000259" key="2">
    <source>
        <dbReference type="Pfam" id="PF16694"/>
    </source>
</evidence>
<evidence type="ECO:0000313" key="4">
    <source>
        <dbReference type="Proteomes" id="UP001320831"/>
    </source>
</evidence>
<feature type="domain" description="Cytochrome P460" evidence="2">
    <location>
        <begin position="87"/>
        <end position="180"/>
    </location>
</feature>
<evidence type="ECO:0000256" key="1">
    <source>
        <dbReference type="SAM" id="SignalP"/>
    </source>
</evidence>
<feature type="signal peptide" evidence="1">
    <location>
        <begin position="1"/>
        <end position="24"/>
    </location>
</feature>
<dbReference type="EMBL" id="JAOCZP010000004">
    <property type="protein sequence ID" value="MCT7376156.1"/>
    <property type="molecule type" value="Genomic_DNA"/>
</dbReference>
<evidence type="ECO:0000313" key="3">
    <source>
        <dbReference type="EMBL" id="MCT7376156.1"/>
    </source>
</evidence>
<name>A0ABT2LPC5_9HYPH</name>
<gene>
    <name evidence="3" type="ORF">N5A92_14050</name>
</gene>
<protein>
    <submittedName>
        <fullName evidence="3">Cytochrome P460 family protein</fullName>
    </submittedName>
</protein>
<accession>A0ABT2LPC5</accession>
<sequence>MPRSRILIAAVATGLAATGLVATAVSQDQPFGNEEDTAYSQTLWERLNEENLAGDNAVNTVPYEGTDPHGVILETLYRDIDVEGHTGLVVVKRNYGPEGVTVEDVQGDRGEHMDSITVMFKREQGYDPENQDWFWAKYLADGSLDQNPQGMSLAGRVGKGADQGCIPCHAQAAEGDYLYTFNLQ</sequence>
<keyword evidence="4" id="KW-1185">Reference proteome</keyword>
<dbReference type="Pfam" id="PF16694">
    <property type="entry name" value="Cytochrome_P460"/>
    <property type="match status" value="1"/>
</dbReference>
<proteinExistence type="predicted"/>
<dbReference type="Gene3D" id="3.50.70.20">
    <property type="entry name" value="Cytochrome P460"/>
    <property type="match status" value="1"/>
</dbReference>
<feature type="chain" id="PRO_5045446613" evidence="1">
    <location>
        <begin position="25"/>
        <end position="184"/>
    </location>
</feature>
<keyword evidence="1" id="KW-0732">Signal</keyword>
<dbReference type="InterPro" id="IPR032033">
    <property type="entry name" value="Cytochrome_P460"/>
</dbReference>
<comment type="caution">
    <text evidence="3">The sequence shown here is derived from an EMBL/GenBank/DDBJ whole genome shotgun (WGS) entry which is preliminary data.</text>
</comment>
<dbReference type="InterPro" id="IPR038142">
    <property type="entry name" value="Cytochrome_P460_sp"/>
</dbReference>
<organism evidence="3 4">
    <name type="scientific">Chelativorans salis</name>
    <dbReference type="NCBI Taxonomy" id="2978478"/>
    <lineage>
        <taxon>Bacteria</taxon>
        <taxon>Pseudomonadati</taxon>
        <taxon>Pseudomonadota</taxon>
        <taxon>Alphaproteobacteria</taxon>
        <taxon>Hyphomicrobiales</taxon>
        <taxon>Phyllobacteriaceae</taxon>
        <taxon>Chelativorans</taxon>
    </lineage>
</organism>
<dbReference type="Proteomes" id="UP001320831">
    <property type="component" value="Unassembled WGS sequence"/>
</dbReference>
<dbReference type="RefSeq" id="WP_260903799.1">
    <property type="nucleotide sequence ID" value="NZ_JAOCZP010000004.1"/>
</dbReference>
<dbReference type="CDD" id="cd20716">
    <property type="entry name" value="cyt_P460_fam"/>
    <property type="match status" value="1"/>
</dbReference>
<reference evidence="3 4" key="1">
    <citation type="submission" date="2022-09" db="EMBL/GenBank/DDBJ databases">
        <title>Chelativorans salina sp. nov., a novel slightly halophilic bacterium isolated from a saline lake sediment enrichment.</title>
        <authorList>
            <person name="Gao L."/>
            <person name="Fang B.-Z."/>
            <person name="Li W.-J."/>
        </authorList>
    </citation>
    <scope>NUCLEOTIDE SEQUENCE [LARGE SCALE GENOMIC DNA]</scope>
    <source>
        <strain evidence="3 4">EGI FJ00035</strain>
    </source>
</reference>